<evidence type="ECO:0000256" key="1">
    <source>
        <dbReference type="SAM" id="SignalP"/>
    </source>
</evidence>
<keyword evidence="1" id="KW-0732">Signal</keyword>
<name>A0A447S372_KLEPN</name>
<accession>A0A447S372</accession>
<proteinExistence type="predicted"/>
<evidence type="ECO:0000313" key="2">
    <source>
        <dbReference type="EMBL" id="VEB06497.1"/>
    </source>
</evidence>
<reference evidence="2 3" key="1">
    <citation type="submission" date="2018-12" db="EMBL/GenBank/DDBJ databases">
        <authorList>
            <consortium name="Pathogen Informatics"/>
        </authorList>
    </citation>
    <scope>NUCLEOTIDE SEQUENCE [LARGE SCALE GENOMIC DNA]</scope>
    <source>
        <strain evidence="2 3">NCTC13635</strain>
    </source>
</reference>
<protein>
    <submittedName>
        <fullName evidence="2">Filamentous hemagglutinin family protein</fullName>
    </submittedName>
</protein>
<dbReference type="EMBL" id="LR134162">
    <property type="protein sequence ID" value="VEB06497.1"/>
    <property type="molecule type" value="Genomic_DNA"/>
</dbReference>
<organism evidence="2 3">
    <name type="scientific">Klebsiella pneumoniae</name>
    <dbReference type="NCBI Taxonomy" id="573"/>
    <lineage>
        <taxon>Bacteria</taxon>
        <taxon>Pseudomonadati</taxon>
        <taxon>Pseudomonadota</taxon>
        <taxon>Gammaproteobacteria</taxon>
        <taxon>Enterobacterales</taxon>
        <taxon>Enterobacteriaceae</taxon>
        <taxon>Klebsiella/Raoultella group</taxon>
        <taxon>Klebsiella</taxon>
        <taxon>Klebsiella pneumoniae complex</taxon>
    </lineage>
</organism>
<feature type="signal peptide" evidence="1">
    <location>
        <begin position="1"/>
        <end position="22"/>
    </location>
</feature>
<sequence length="48" mass="5252">MFKFKASYVALAAVLTSSVVYADPTSYTHSSGATVIDIEKAERRRCLP</sequence>
<evidence type="ECO:0000313" key="3">
    <source>
        <dbReference type="Proteomes" id="UP000282433"/>
    </source>
</evidence>
<feature type="chain" id="PRO_5019175597" evidence="1">
    <location>
        <begin position="23"/>
        <end position="48"/>
    </location>
</feature>
<gene>
    <name evidence="2" type="ORF">NCTC13635_06046</name>
</gene>
<dbReference type="AlphaFoldDB" id="A0A447S372"/>
<dbReference type="Proteomes" id="UP000282433">
    <property type="component" value="Chromosome"/>
</dbReference>